<evidence type="ECO:0000313" key="1">
    <source>
        <dbReference type="EMBL" id="EKC70704.1"/>
    </source>
</evidence>
<sequence>MKICITGHRPNKLYGYDLSHPKWIELEQKIKKILIENNCTEAISEMALGVDTIFAIAALELRKEGHNIRLHCAIPCKNQSGNWSSKDKKL</sequence>
<dbReference type="Gene3D" id="3.40.50.450">
    <property type="match status" value="1"/>
</dbReference>
<proteinExistence type="predicted"/>
<dbReference type="AlphaFoldDB" id="K1TST7"/>
<dbReference type="SUPFAM" id="SSF102405">
    <property type="entry name" value="MCP/YpsA-like"/>
    <property type="match status" value="1"/>
</dbReference>
<comment type="caution">
    <text evidence="1">The sequence shown here is derived from an EMBL/GenBank/DDBJ whole genome shotgun (WGS) entry which is preliminary data.</text>
</comment>
<dbReference type="Pfam" id="PF06908">
    <property type="entry name" value="YpsA"/>
    <property type="match status" value="1"/>
</dbReference>
<dbReference type="InterPro" id="IPR010697">
    <property type="entry name" value="YspA"/>
</dbReference>
<protein>
    <submittedName>
        <fullName evidence="1">Uncharacterized protein</fullName>
    </submittedName>
</protein>
<feature type="non-terminal residue" evidence="1">
    <location>
        <position position="90"/>
    </location>
</feature>
<accession>K1TST7</accession>
<dbReference type="EMBL" id="AJWZ01002532">
    <property type="protein sequence ID" value="EKC70704.1"/>
    <property type="molecule type" value="Genomic_DNA"/>
</dbReference>
<reference evidence="1" key="1">
    <citation type="journal article" date="2013" name="Environ. Microbiol.">
        <title>Microbiota from the distal guts of lean and obese adolescents exhibit partial functional redundancy besides clear differences in community structure.</title>
        <authorList>
            <person name="Ferrer M."/>
            <person name="Ruiz A."/>
            <person name="Lanza F."/>
            <person name="Haange S.B."/>
            <person name="Oberbach A."/>
            <person name="Till H."/>
            <person name="Bargiela R."/>
            <person name="Campoy C."/>
            <person name="Segura M.T."/>
            <person name="Richter M."/>
            <person name="von Bergen M."/>
            <person name="Seifert J."/>
            <person name="Suarez A."/>
        </authorList>
    </citation>
    <scope>NUCLEOTIDE SEQUENCE</scope>
</reference>
<gene>
    <name evidence="1" type="ORF">OBE_03757</name>
</gene>
<organism evidence="1">
    <name type="scientific">human gut metagenome</name>
    <dbReference type="NCBI Taxonomy" id="408170"/>
    <lineage>
        <taxon>unclassified sequences</taxon>
        <taxon>metagenomes</taxon>
        <taxon>organismal metagenomes</taxon>
    </lineage>
</organism>
<name>K1TST7_9ZZZZ</name>